<dbReference type="GO" id="GO:0003677">
    <property type="term" value="F:DNA binding"/>
    <property type="evidence" value="ECO:0007669"/>
    <property type="project" value="InterPro"/>
</dbReference>
<dbReference type="Pfam" id="PF09860">
    <property type="entry name" value="DUF2087"/>
    <property type="match status" value="1"/>
</dbReference>
<evidence type="ECO:0000259" key="1">
    <source>
        <dbReference type="Pfam" id="PF09860"/>
    </source>
</evidence>
<dbReference type="STRING" id="545696.HOLDEFILI_03129"/>
<dbReference type="GO" id="GO:0006355">
    <property type="term" value="P:regulation of DNA-templated transcription"/>
    <property type="evidence" value="ECO:0007669"/>
    <property type="project" value="InterPro"/>
</dbReference>
<dbReference type="InterPro" id="IPR018656">
    <property type="entry name" value="DUF2087"/>
</dbReference>
<dbReference type="EMBL" id="ACCF01000196">
    <property type="protein sequence ID" value="EEF66757.1"/>
    <property type="molecule type" value="Genomic_DNA"/>
</dbReference>
<sequence>MIAYNVYIMREELRKMEKQELWDANAEDIRCGYRINDNEAECLFCGQRYHLQEIYAQDDRWVLGERKMNLHVKNVHGSSLAMLLRLGPEALGISAMQLEMIQAFASGQSDQEIAKEKGVTLSTIRNYRFKLREKQKQAQLFFMMMNLLNENSGQAIQQFNDTKLIDAHAAAVMRDERYELTEKERDTILKTYFDAQGALKEMPAKAKRKLAVLAQIAENFKPEVQYTEKQINTMLRRIWHDHVYLRRALIEYGFLERTADGSAYWRK</sequence>
<dbReference type="SUPFAM" id="SSF46894">
    <property type="entry name" value="C-terminal effector domain of the bipartite response regulators"/>
    <property type="match status" value="1"/>
</dbReference>
<evidence type="ECO:0000313" key="3">
    <source>
        <dbReference type="Proteomes" id="UP000005950"/>
    </source>
</evidence>
<evidence type="ECO:0000313" key="2">
    <source>
        <dbReference type="EMBL" id="EEF66757.1"/>
    </source>
</evidence>
<dbReference type="OrthoDB" id="9789954at2"/>
<reference evidence="2 3" key="2">
    <citation type="submission" date="2009-02" db="EMBL/GenBank/DDBJ databases">
        <title>Draft genome sequence of Holdemania filiformis DSM 12042.</title>
        <authorList>
            <person name="Sudarsanam P."/>
            <person name="Ley R."/>
            <person name="Guruge J."/>
            <person name="Turnbaugh P.J."/>
            <person name="Mahowald M."/>
            <person name="Liep D."/>
            <person name="Gordon J."/>
        </authorList>
    </citation>
    <scope>NUCLEOTIDE SEQUENCE [LARGE SCALE GENOMIC DNA]</scope>
    <source>
        <strain evidence="2 3">DSM 12042</strain>
    </source>
</reference>
<protein>
    <recommendedName>
        <fullName evidence="1">DUF2087 domain-containing protein</fullName>
    </recommendedName>
</protein>
<name>B9YBC2_9FIRM</name>
<dbReference type="eggNOG" id="COG3860">
    <property type="taxonomic scope" value="Bacteria"/>
</dbReference>
<dbReference type="Gene3D" id="1.10.10.10">
    <property type="entry name" value="Winged helix-like DNA-binding domain superfamily/Winged helix DNA-binding domain"/>
    <property type="match status" value="1"/>
</dbReference>
<dbReference type="HOGENOM" id="CLU_096125_0_0_9"/>
<organism evidence="2 3">
    <name type="scientific">Holdemania filiformis DSM 12042</name>
    <dbReference type="NCBI Taxonomy" id="545696"/>
    <lineage>
        <taxon>Bacteria</taxon>
        <taxon>Bacillati</taxon>
        <taxon>Bacillota</taxon>
        <taxon>Erysipelotrichia</taxon>
        <taxon>Erysipelotrichales</taxon>
        <taxon>Erysipelotrichaceae</taxon>
        <taxon>Holdemania</taxon>
    </lineage>
</organism>
<accession>B9YBC2</accession>
<proteinExistence type="predicted"/>
<dbReference type="Proteomes" id="UP000005950">
    <property type="component" value="Unassembled WGS sequence"/>
</dbReference>
<gene>
    <name evidence="2" type="ORF">HOLDEFILI_03129</name>
</gene>
<comment type="caution">
    <text evidence="2">The sequence shown here is derived from an EMBL/GenBank/DDBJ whole genome shotgun (WGS) entry which is preliminary data.</text>
</comment>
<reference evidence="2 3" key="1">
    <citation type="submission" date="2008-12" db="EMBL/GenBank/DDBJ databases">
        <authorList>
            <person name="Fulton L."/>
            <person name="Clifton S."/>
            <person name="Fulton B."/>
            <person name="Xu J."/>
            <person name="Minx P."/>
            <person name="Pepin K.H."/>
            <person name="Johnson M."/>
            <person name="Bhonagiri V."/>
            <person name="Nash W.E."/>
            <person name="Mardis E.R."/>
            <person name="Wilson R.K."/>
        </authorList>
    </citation>
    <scope>NUCLEOTIDE SEQUENCE [LARGE SCALE GENOMIC DNA]</scope>
    <source>
        <strain evidence="2 3">DSM 12042</strain>
    </source>
</reference>
<dbReference type="AlphaFoldDB" id="B9YBC2"/>
<dbReference type="InterPro" id="IPR036388">
    <property type="entry name" value="WH-like_DNA-bd_sf"/>
</dbReference>
<feature type="domain" description="DUF2087" evidence="1">
    <location>
        <begin position="199"/>
        <end position="266"/>
    </location>
</feature>
<dbReference type="InterPro" id="IPR016032">
    <property type="entry name" value="Sig_transdc_resp-reg_C-effctor"/>
</dbReference>